<dbReference type="EMBL" id="GL888828">
    <property type="protein sequence ID" value="EGI57724.1"/>
    <property type="molecule type" value="Genomic_DNA"/>
</dbReference>
<feature type="compositionally biased region" description="Basic residues" evidence="1">
    <location>
        <begin position="232"/>
        <end position="249"/>
    </location>
</feature>
<feature type="compositionally biased region" description="Basic and acidic residues" evidence="1">
    <location>
        <begin position="278"/>
        <end position="305"/>
    </location>
</feature>
<feature type="region of interest" description="Disordered" evidence="1">
    <location>
        <begin position="229"/>
        <end position="257"/>
    </location>
</feature>
<dbReference type="Proteomes" id="UP000007755">
    <property type="component" value="Unassembled WGS sequence"/>
</dbReference>
<reference evidence="2" key="1">
    <citation type="submission" date="2011-02" db="EMBL/GenBank/DDBJ databases">
        <title>The genome of the leaf-cutting ant Acromyrmex echinatior suggests key adaptations to social evolution and fungus farming.</title>
        <authorList>
            <person name="Nygaard S."/>
            <person name="Zhang G."/>
        </authorList>
    </citation>
    <scope>NUCLEOTIDE SEQUENCE</scope>
</reference>
<organism evidence="3">
    <name type="scientific">Acromyrmex echinatior</name>
    <name type="common">Panamanian leafcutter ant</name>
    <name type="synonym">Acromyrmex octospinosus echinatior</name>
    <dbReference type="NCBI Taxonomy" id="103372"/>
    <lineage>
        <taxon>Eukaryota</taxon>
        <taxon>Metazoa</taxon>
        <taxon>Ecdysozoa</taxon>
        <taxon>Arthropoda</taxon>
        <taxon>Hexapoda</taxon>
        <taxon>Insecta</taxon>
        <taxon>Pterygota</taxon>
        <taxon>Neoptera</taxon>
        <taxon>Endopterygota</taxon>
        <taxon>Hymenoptera</taxon>
        <taxon>Apocrita</taxon>
        <taxon>Aculeata</taxon>
        <taxon>Formicoidea</taxon>
        <taxon>Formicidae</taxon>
        <taxon>Myrmicinae</taxon>
        <taxon>Acromyrmex</taxon>
    </lineage>
</organism>
<accession>F4X7B2</accession>
<protein>
    <submittedName>
        <fullName evidence="2">Uncharacterized protein</fullName>
    </submittedName>
</protein>
<feature type="region of interest" description="Disordered" evidence="1">
    <location>
        <begin position="276"/>
        <end position="319"/>
    </location>
</feature>
<name>F4X7B2_ACREC</name>
<proteinExistence type="predicted"/>
<feature type="compositionally biased region" description="Polar residues" evidence="1">
    <location>
        <begin position="109"/>
        <end position="119"/>
    </location>
</feature>
<evidence type="ECO:0000256" key="1">
    <source>
        <dbReference type="SAM" id="MobiDB-lite"/>
    </source>
</evidence>
<dbReference type="InParanoid" id="F4X7B2"/>
<evidence type="ECO:0000313" key="2">
    <source>
        <dbReference type="EMBL" id="EGI57724.1"/>
    </source>
</evidence>
<sequence>MTQVHRDDAVEREERRYPTRSACACSLSFFPALLEARIGGGGGKENVDVATTLPSFPRQLITASRSAAGHGIPERNASFRVGSLAKTKSKPNVRQENRGVASRHVTSRRVASNRSSNLGRSVPGTELVRCQRPEEVPRIALTRARRDKAIPRQENYADCRLESISIGSSERTRQARILVSDFPGANNGANDNGRDHSYLERIIAIMGEVVRGSGSSGGPASLGRLCKEGRRVKAKKAGGTTRRRRRAGRTGRENVSTSATSLARWKLLIPSKVLNHISHGEARASEERYEDGGESEGKGGERNADDGDGGAGSAKATLI</sequence>
<feature type="region of interest" description="Disordered" evidence="1">
    <location>
        <begin position="86"/>
        <end position="122"/>
    </location>
</feature>
<keyword evidence="3" id="KW-1185">Reference proteome</keyword>
<dbReference type="AlphaFoldDB" id="F4X7B2"/>
<gene>
    <name evidence="2" type="ORF">G5I_14252</name>
</gene>
<evidence type="ECO:0000313" key="3">
    <source>
        <dbReference type="Proteomes" id="UP000007755"/>
    </source>
</evidence>